<dbReference type="InterPro" id="IPR004413">
    <property type="entry name" value="GatB"/>
</dbReference>
<dbReference type="Proteomes" id="UP000704960">
    <property type="component" value="Unassembled WGS sequence"/>
</dbReference>
<dbReference type="InterPro" id="IPR018027">
    <property type="entry name" value="Asn/Gln_amidotransferase"/>
</dbReference>
<evidence type="ECO:0000256" key="6">
    <source>
        <dbReference type="ARBA" id="ARBA00022917"/>
    </source>
</evidence>
<evidence type="ECO:0000313" key="12">
    <source>
        <dbReference type="EMBL" id="MBI4132015.1"/>
    </source>
</evidence>
<name>A0A932YVW6_9BACT</name>
<dbReference type="InterPro" id="IPR003789">
    <property type="entry name" value="Asn/Gln_tRNA_amidoTrase-B-like"/>
</dbReference>
<dbReference type="SUPFAM" id="SSF55931">
    <property type="entry name" value="Glutamine synthetase/guanido kinase"/>
    <property type="match status" value="1"/>
</dbReference>
<evidence type="ECO:0000313" key="13">
    <source>
        <dbReference type="Proteomes" id="UP000704960"/>
    </source>
</evidence>
<dbReference type="GO" id="GO:0070681">
    <property type="term" value="P:glutaminyl-tRNAGln biosynthesis via transamidation"/>
    <property type="evidence" value="ECO:0007669"/>
    <property type="project" value="TreeGrafter"/>
</dbReference>
<keyword evidence="6 10" id="KW-0648">Protein biosynthesis</keyword>
<dbReference type="InterPro" id="IPR042114">
    <property type="entry name" value="GatB_C_1"/>
</dbReference>
<dbReference type="AlphaFoldDB" id="A0A932YVW6"/>
<dbReference type="SUPFAM" id="SSF89095">
    <property type="entry name" value="GatB/YqeY motif"/>
    <property type="match status" value="1"/>
</dbReference>
<dbReference type="NCBIfam" id="TIGR00133">
    <property type="entry name" value="gatB"/>
    <property type="match status" value="1"/>
</dbReference>
<reference evidence="12" key="1">
    <citation type="submission" date="2020-07" db="EMBL/GenBank/DDBJ databases">
        <title>Huge and variable diversity of episymbiotic CPR bacteria and DPANN archaea in groundwater ecosystems.</title>
        <authorList>
            <person name="He C.Y."/>
            <person name="Keren R."/>
            <person name="Whittaker M."/>
            <person name="Farag I.F."/>
            <person name="Doudna J."/>
            <person name="Cate J.H.D."/>
            <person name="Banfield J.F."/>
        </authorList>
    </citation>
    <scope>NUCLEOTIDE SEQUENCE</scope>
    <source>
        <strain evidence="12">NC_groundwater_1226_Ag_S-0.1um_59_124</strain>
    </source>
</reference>
<dbReference type="EC" id="6.3.5.-" evidence="10"/>
<dbReference type="InterPro" id="IPR006075">
    <property type="entry name" value="Asn/Gln-tRNA_Trfase_suB/E_cat"/>
</dbReference>
<dbReference type="HAMAP" id="MF_00121">
    <property type="entry name" value="GatB"/>
    <property type="match status" value="1"/>
</dbReference>
<gene>
    <name evidence="10 12" type="primary">gatB</name>
    <name evidence="12" type="ORF">HY474_00085</name>
</gene>
<evidence type="ECO:0000256" key="5">
    <source>
        <dbReference type="ARBA" id="ARBA00022840"/>
    </source>
</evidence>
<evidence type="ECO:0000256" key="1">
    <source>
        <dbReference type="ARBA" id="ARBA00005306"/>
    </source>
</evidence>
<dbReference type="Pfam" id="PF02934">
    <property type="entry name" value="GatB_N"/>
    <property type="match status" value="1"/>
</dbReference>
<dbReference type="Gene3D" id="1.10.10.410">
    <property type="match status" value="1"/>
</dbReference>
<dbReference type="GO" id="GO:0005524">
    <property type="term" value="F:ATP binding"/>
    <property type="evidence" value="ECO:0007669"/>
    <property type="project" value="UniProtKB-KW"/>
</dbReference>
<feature type="domain" description="Asn/Gln amidotransferase" evidence="11">
    <location>
        <begin position="329"/>
        <end position="477"/>
    </location>
</feature>
<dbReference type="NCBIfam" id="NF004014">
    <property type="entry name" value="PRK05477.1-4"/>
    <property type="match status" value="1"/>
</dbReference>
<dbReference type="Gene3D" id="1.10.150.380">
    <property type="entry name" value="GatB domain, N-terminal subdomain"/>
    <property type="match status" value="1"/>
</dbReference>
<keyword evidence="4 10" id="KW-0547">Nucleotide-binding</keyword>
<comment type="similarity">
    <text evidence="1 10">Belongs to the GatB/GatE family. GatB subfamily.</text>
</comment>
<dbReference type="PANTHER" id="PTHR11659:SF0">
    <property type="entry name" value="GLUTAMYL-TRNA(GLN) AMIDOTRANSFERASE SUBUNIT B, MITOCHONDRIAL"/>
    <property type="match status" value="1"/>
</dbReference>
<evidence type="ECO:0000256" key="10">
    <source>
        <dbReference type="HAMAP-Rule" id="MF_00121"/>
    </source>
</evidence>
<dbReference type="InterPro" id="IPR017958">
    <property type="entry name" value="Gln-tRNA_amidoTrfase_suB_CS"/>
</dbReference>
<keyword evidence="3 10" id="KW-0436">Ligase</keyword>
<accession>A0A932YVW6</accession>
<protein>
    <recommendedName>
        <fullName evidence="10">Aspartyl/glutamyl-tRNA(Asn/Gln) amidotransferase subunit B</fullName>
        <shortName evidence="10">Asp/Glu-ADT subunit B</shortName>
        <ecNumber evidence="10">6.3.5.-</ecNumber>
    </recommendedName>
</protein>
<comment type="subunit">
    <text evidence="2 10">Heterotrimer of A, B and C subunits.</text>
</comment>
<comment type="caution">
    <text evidence="12">The sequence shown here is derived from an EMBL/GenBank/DDBJ whole genome shotgun (WGS) entry which is preliminary data.</text>
</comment>
<dbReference type="PROSITE" id="PS01234">
    <property type="entry name" value="GATB"/>
    <property type="match status" value="1"/>
</dbReference>
<evidence type="ECO:0000256" key="9">
    <source>
        <dbReference type="ARBA" id="ARBA00047913"/>
    </source>
</evidence>
<evidence type="ECO:0000256" key="8">
    <source>
        <dbReference type="ARBA" id="ARBA00047380"/>
    </source>
</evidence>
<proteinExistence type="inferred from homology"/>
<comment type="catalytic activity">
    <reaction evidence="9 10">
        <text>L-glutamyl-tRNA(Gln) + L-glutamine + ATP + H2O = L-glutaminyl-tRNA(Gln) + L-glutamate + ADP + phosphate + H(+)</text>
        <dbReference type="Rhea" id="RHEA:17521"/>
        <dbReference type="Rhea" id="RHEA-COMP:9681"/>
        <dbReference type="Rhea" id="RHEA-COMP:9684"/>
        <dbReference type="ChEBI" id="CHEBI:15377"/>
        <dbReference type="ChEBI" id="CHEBI:15378"/>
        <dbReference type="ChEBI" id="CHEBI:29985"/>
        <dbReference type="ChEBI" id="CHEBI:30616"/>
        <dbReference type="ChEBI" id="CHEBI:43474"/>
        <dbReference type="ChEBI" id="CHEBI:58359"/>
        <dbReference type="ChEBI" id="CHEBI:78520"/>
        <dbReference type="ChEBI" id="CHEBI:78521"/>
        <dbReference type="ChEBI" id="CHEBI:456216"/>
    </reaction>
</comment>
<comment type="catalytic activity">
    <reaction evidence="8 10">
        <text>L-aspartyl-tRNA(Asn) + L-glutamine + ATP + H2O = L-asparaginyl-tRNA(Asn) + L-glutamate + ADP + phosphate + 2 H(+)</text>
        <dbReference type="Rhea" id="RHEA:14513"/>
        <dbReference type="Rhea" id="RHEA-COMP:9674"/>
        <dbReference type="Rhea" id="RHEA-COMP:9677"/>
        <dbReference type="ChEBI" id="CHEBI:15377"/>
        <dbReference type="ChEBI" id="CHEBI:15378"/>
        <dbReference type="ChEBI" id="CHEBI:29985"/>
        <dbReference type="ChEBI" id="CHEBI:30616"/>
        <dbReference type="ChEBI" id="CHEBI:43474"/>
        <dbReference type="ChEBI" id="CHEBI:58359"/>
        <dbReference type="ChEBI" id="CHEBI:78515"/>
        <dbReference type="ChEBI" id="CHEBI:78516"/>
        <dbReference type="ChEBI" id="CHEBI:456216"/>
    </reaction>
</comment>
<dbReference type="Pfam" id="PF02637">
    <property type="entry name" value="GatB_Yqey"/>
    <property type="match status" value="1"/>
</dbReference>
<evidence type="ECO:0000259" key="11">
    <source>
        <dbReference type="SMART" id="SM00845"/>
    </source>
</evidence>
<evidence type="ECO:0000256" key="2">
    <source>
        <dbReference type="ARBA" id="ARBA00011123"/>
    </source>
</evidence>
<comment type="function">
    <text evidence="7 10">Allows the formation of correctly charged Asn-tRNA(Asn) or Gln-tRNA(Gln) through the transamidation of misacylated Asp-tRNA(Asn) or Glu-tRNA(Gln) in organisms which lack either or both of asparaginyl-tRNA or glutaminyl-tRNA synthetases. The reaction takes place in the presence of glutamine and ATP through an activated phospho-Asp-tRNA(Asn) or phospho-Glu-tRNA(Gln).</text>
</comment>
<dbReference type="InterPro" id="IPR023168">
    <property type="entry name" value="GatB_Yqey_C_2"/>
</dbReference>
<dbReference type="EMBL" id="JACQMJ010000004">
    <property type="protein sequence ID" value="MBI4132015.1"/>
    <property type="molecule type" value="Genomic_DNA"/>
</dbReference>
<dbReference type="NCBIfam" id="NF004012">
    <property type="entry name" value="PRK05477.1-2"/>
    <property type="match status" value="1"/>
</dbReference>
<organism evidence="12 13">
    <name type="scientific">Candidatus Sungiibacteriota bacterium</name>
    <dbReference type="NCBI Taxonomy" id="2750080"/>
    <lineage>
        <taxon>Bacteria</taxon>
        <taxon>Candidatus Sungiibacteriota</taxon>
    </lineage>
</organism>
<dbReference type="SMART" id="SM00845">
    <property type="entry name" value="GatB_Yqey"/>
    <property type="match status" value="1"/>
</dbReference>
<keyword evidence="5 10" id="KW-0067">ATP-binding</keyword>
<dbReference type="GO" id="GO:0006412">
    <property type="term" value="P:translation"/>
    <property type="evidence" value="ECO:0007669"/>
    <property type="project" value="UniProtKB-UniRule"/>
</dbReference>
<dbReference type="InterPro" id="IPR017959">
    <property type="entry name" value="Asn/Gln-tRNA_amidoTrfase_suB/E"/>
</dbReference>
<sequence>MRWEPVIGLEIHAELKTRTKMFCDSLNDPNESRPNTNVCPICMAHPGSLPTINRQAVEKVIQVGLALSGSITPFTFFERKNYFYPDLPKGYQISQYARPLVENASLDISRPDGAVERIRVRRIHLEEDTGRSIHDSKTKTTLVDFNRAGIPLMELVTEPDLHNPTDARLAAESLQRIFQYVGASDANMDKGEMRIEANVSVRPAGSSELGTKVELKNINSFRFVDDAIRTEIARQTTLLERGEKVIQETRGWDAAAGTTVSQRLKEESQDYRYFPEPDLPPLEIGPETIETLRQSLPELPAVKLERFRNEYGIDAKIAATLVRDRRFAAFFEATASELHNQSLQLAANYLTTDIVKLLAAKEIAITEAPLTPENFAELITYIASNRISSRSAKETLAAMISSSIDPSVYIDEHGLWQESADTGLNEAAAHVIAANKKAADDFRKGKKEALQFLTGQVMKEARGADPKKVRALLEEQLRD</sequence>
<dbReference type="InterPro" id="IPR014746">
    <property type="entry name" value="Gln_synth/guanido_kin_cat_dom"/>
</dbReference>
<dbReference type="PANTHER" id="PTHR11659">
    <property type="entry name" value="GLUTAMYL-TRNA GLN AMIDOTRANSFERASE SUBUNIT B MITOCHONDRIAL AND PROKARYOTIC PET112-RELATED"/>
    <property type="match status" value="1"/>
</dbReference>
<evidence type="ECO:0000256" key="7">
    <source>
        <dbReference type="ARBA" id="ARBA00024799"/>
    </source>
</evidence>
<dbReference type="GO" id="GO:0050567">
    <property type="term" value="F:glutaminyl-tRNA synthase (glutamine-hydrolyzing) activity"/>
    <property type="evidence" value="ECO:0007669"/>
    <property type="project" value="UniProtKB-UniRule"/>
</dbReference>
<evidence type="ECO:0000256" key="4">
    <source>
        <dbReference type="ARBA" id="ARBA00022741"/>
    </source>
</evidence>
<evidence type="ECO:0000256" key="3">
    <source>
        <dbReference type="ARBA" id="ARBA00022598"/>
    </source>
</evidence>